<protein>
    <recommendedName>
        <fullName evidence="4">MarR family protein</fullName>
    </recommendedName>
</protein>
<dbReference type="OrthoDB" id="195563at2157"/>
<name>A0A1I0R448_9EURY</name>
<feature type="region of interest" description="Disordered" evidence="1">
    <location>
        <begin position="104"/>
        <end position="135"/>
    </location>
</feature>
<sequence>MPVPVDELTSDDRFPIKPDTNEYCALSFLFAHREYGFTPREIADRTALNKTAISSTMARLFEYGLIERADNVYYVDPIRASELKRRLESLDSLIHLFESAPDDSYAEKGWEQELPTFDPDEKADASEGKSEPVEAQAEALIEDIVDCRRTE</sequence>
<keyword evidence="3" id="KW-1185">Reference proteome</keyword>
<evidence type="ECO:0008006" key="4">
    <source>
        <dbReference type="Google" id="ProtNLM"/>
    </source>
</evidence>
<dbReference type="Proteomes" id="UP000198518">
    <property type="component" value="Unassembled WGS sequence"/>
</dbReference>
<accession>A0A1I0R448</accession>
<reference evidence="2 3" key="1">
    <citation type="submission" date="2016-10" db="EMBL/GenBank/DDBJ databases">
        <authorList>
            <person name="de Groot N.N."/>
        </authorList>
    </citation>
    <scope>NUCLEOTIDE SEQUENCE [LARGE SCALE GENOMIC DNA]</scope>
    <source>
        <strain evidence="2 3">CGMCC 1.5337</strain>
    </source>
</reference>
<dbReference type="STRING" id="355548.SAMN04487945_3121"/>
<evidence type="ECO:0000313" key="3">
    <source>
        <dbReference type="Proteomes" id="UP000198518"/>
    </source>
</evidence>
<dbReference type="InterPro" id="IPR036388">
    <property type="entry name" value="WH-like_DNA-bd_sf"/>
</dbReference>
<evidence type="ECO:0000313" key="2">
    <source>
        <dbReference type="EMBL" id="SEW35053.1"/>
    </source>
</evidence>
<dbReference type="AlphaFoldDB" id="A0A1I0R448"/>
<dbReference type="RefSeq" id="WP_089670510.1">
    <property type="nucleotide sequence ID" value="NZ_FOJA01000002.1"/>
</dbReference>
<dbReference type="EMBL" id="FOJA01000002">
    <property type="protein sequence ID" value="SEW35053.1"/>
    <property type="molecule type" value="Genomic_DNA"/>
</dbReference>
<organism evidence="2 3">
    <name type="scientific">Halobacterium jilantaiense</name>
    <dbReference type="NCBI Taxonomy" id="355548"/>
    <lineage>
        <taxon>Archaea</taxon>
        <taxon>Methanobacteriati</taxon>
        <taxon>Methanobacteriota</taxon>
        <taxon>Stenosarchaea group</taxon>
        <taxon>Halobacteria</taxon>
        <taxon>Halobacteriales</taxon>
        <taxon>Halobacteriaceae</taxon>
        <taxon>Halobacterium</taxon>
    </lineage>
</organism>
<feature type="compositionally biased region" description="Basic and acidic residues" evidence="1">
    <location>
        <begin position="119"/>
        <end position="132"/>
    </location>
</feature>
<evidence type="ECO:0000256" key="1">
    <source>
        <dbReference type="SAM" id="MobiDB-lite"/>
    </source>
</evidence>
<proteinExistence type="predicted"/>
<dbReference type="Gene3D" id="1.10.10.10">
    <property type="entry name" value="Winged helix-like DNA-binding domain superfamily/Winged helix DNA-binding domain"/>
    <property type="match status" value="1"/>
</dbReference>
<gene>
    <name evidence="2" type="ORF">SAMN04487945_3121</name>
</gene>
<dbReference type="SUPFAM" id="SSF46785">
    <property type="entry name" value="Winged helix' DNA-binding domain"/>
    <property type="match status" value="1"/>
</dbReference>
<dbReference type="InterPro" id="IPR036390">
    <property type="entry name" value="WH_DNA-bd_sf"/>
</dbReference>